<keyword evidence="4" id="KW-1185">Reference proteome</keyword>
<dbReference type="InterPro" id="IPR020103">
    <property type="entry name" value="PsdUridine_synth_cat_dom_sf"/>
</dbReference>
<comment type="caution">
    <text evidence="3">The sequence shown here is derived from an EMBL/GenBank/DDBJ whole genome shotgun (WGS) entry which is preliminary data.</text>
</comment>
<evidence type="ECO:0000259" key="2">
    <source>
        <dbReference type="Pfam" id="PF00849"/>
    </source>
</evidence>
<gene>
    <name evidence="3" type="ORF">MKW94_026410</name>
</gene>
<evidence type="ECO:0000313" key="4">
    <source>
        <dbReference type="Proteomes" id="UP001177140"/>
    </source>
</evidence>
<organism evidence="3 4">
    <name type="scientific">Papaver nudicaule</name>
    <name type="common">Iceland poppy</name>
    <dbReference type="NCBI Taxonomy" id="74823"/>
    <lineage>
        <taxon>Eukaryota</taxon>
        <taxon>Viridiplantae</taxon>
        <taxon>Streptophyta</taxon>
        <taxon>Embryophyta</taxon>
        <taxon>Tracheophyta</taxon>
        <taxon>Spermatophyta</taxon>
        <taxon>Magnoliopsida</taxon>
        <taxon>Ranunculales</taxon>
        <taxon>Papaveraceae</taxon>
        <taxon>Papaveroideae</taxon>
        <taxon>Papaver</taxon>
    </lineage>
</organism>
<accession>A0AA41SBA7</accession>
<dbReference type="PROSITE" id="PS01129">
    <property type="entry name" value="PSI_RLU"/>
    <property type="match status" value="1"/>
</dbReference>
<feature type="domain" description="Pseudouridine synthase RsuA/RluA-like" evidence="2">
    <location>
        <begin position="2"/>
        <end position="193"/>
    </location>
</feature>
<dbReference type="PANTHER" id="PTHR21600:SF47">
    <property type="entry name" value="RNA PSEUDOURIDINE SYNTHASE 1"/>
    <property type="match status" value="1"/>
</dbReference>
<dbReference type="CDD" id="cd02869">
    <property type="entry name" value="PseudoU_synth_RluA_like"/>
    <property type="match status" value="1"/>
</dbReference>
<dbReference type="AlphaFoldDB" id="A0AA41SBA7"/>
<dbReference type="GO" id="GO:0009982">
    <property type="term" value="F:pseudouridine synthase activity"/>
    <property type="evidence" value="ECO:0007669"/>
    <property type="project" value="InterPro"/>
</dbReference>
<dbReference type="PANTHER" id="PTHR21600">
    <property type="entry name" value="MITOCHONDRIAL RNA PSEUDOURIDINE SYNTHASE"/>
    <property type="match status" value="1"/>
</dbReference>
<dbReference type="Gene3D" id="3.30.2350.10">
    <property type="entry name" value="Pseudouridine synthase"/>
    <property type="match status" value="1"/>
</dbReference>
<dbReference type="InterPro" id="IPR006224">
    <property type="entry name" value="PsdUridine_synth_RluA-like_CS"/>
</dbReference>
<protein>
    <recommendedName>
        <fullName evidence="2">Pseudouridine synthase RsuA/RluA-like domain-containing protein</fullName>
    </recommendedName>
</protein>
<reference evidence="3" key="1">
    <citation type="submission" date="2022-03" db="EMBL/GenBank/DDBJ databases">
        <title>A functionally conserved STORR gene fusion in Papaver species that diverged 16.8 million years ago.</title>
        <authorList>
            <person name="Catania T."/>
        </authorList>
    </citation>
    <scope>NUCLEOTIDE SEQUENCE</scope>
    <source>
        <strain evidence="3">S-191538</strain>
    </source>
</reference>
<dbReference type="EMBL" id="JAJJMA010110319">
    <property type="protein sequence ID" value="MCL7031253.1"/>
    <property type="molecule type" value="Genomic_DNA"/>
</dbReference>
<dbReference type="InterPro" id="IPR050188">
    <property type="entry name" value="RluA_PseudoU_synthase"/>
</dbReference>
<dbReference type="SUPFAM" id="SSF55120">
    <property type="entry name" value="Pseudouridine synthase"/>
    <property type="match status" value="1"/>
</dbReference>
<evidence type="ECO:0000313" key="3">
    <source>
        <dbReference type="EMBL" id="MCL7031253.1"/>
    </source>
</evidence>
<dbReference type="GO" id="GO:0003723">
    <property type="term" value="F:RNA binding"/>
    <property type="evidence" value="ECO:0007669"/>
    <property type="project" value="InterPro"/>
</dbReference>
<comment type="catalytic activity">
    <reaction evidence="1">
        <text>a uridine in RNA = a pseudouridine in RNA</text>
        <dbReference type="Rhea" id="RHEA:48348"/>
        <dbReference type="Rhea" id="RHEA-COMP:12068"/>
        <dbReference type="Rhea" id="RHEA-COMP:12069"/>
        <dbReference type="ChEBI" id="CHEBI:65314"/>
        <dbReference type="ChEBI" id="CHEBI:65315"/>
    </reaction>
</comment>
<sequence>MVIVNKPQGIYCETLLSAVPQLLDNKTDSVDSKTETKSLELHLANRLDRDTSGLMVITKSHKVAGKLVKAFTDHKVKKTYIAMCIGAAPKWDTISLRSGHGRSKFGVWRVYAASDVGRSLPGGSSVRDMATTFEVLSVNGQGRFKEPSKLSINEEDVLTVEAPGLVGGEKSDEVLVRAYPQSGRTHQIRLHSQYLGISIRGDVKYEGVCEWNGKVCDGHELHAETLTFDHPITGLMVEFRAPLPSWATQAIQTEELQ</sequence>
<dbReference type="Proteomes" id="UP001177140">
    <property type="component" value="Unassembled WGS sequence"/>
</dbReference>
<name>A0AA41SBA7_PAPNU</name>
<dbReference type="InterPro" id="IPR006145">
    <property type="entry name" value="PsdUridine_synth_RsuA/RluA"/>
</dbReference>
<proteinExistence type="predicted"/>
<dbReference type="GO" id="GO:0000455">
    <property type="term" value="P:enzyme-directed rRNA pseudouridine synthesis"/>
    <property type="evidence" value="ECO:0007669"/>
    <property type="project" value="TreeGrafter"/>
</dbReference>
<evidence type="ECO:0000256" key="1">
    <source>
        <dbReference type="ARBA" id="ARBA00000073"/>
    </source>
</evidence>
<dbReference type="Pfam" id="PF00849">
    <property type="entry name" value="PseudoU_synth_2"/>
    <property type="match status" value="1"/>
</dbReference>